<protein>
    <submittedName>
        <fullName evidence="7">Sugar phosphate permease</fullName>
    </submittedName>
</protein>
<feature type="transmembrane region" description="Helical" evidence="5">
    <location>
        <begin position="312"/>
        <end position="331"/>
    </location>
</feature>
<organism evidence="7 8">
    <name type="scientific">Bradyrhizobium erythrophlei</name>
    <dbReference type="NCBI Taxonomy" id="1437360"/>
    <lineage>
        <taxon>Bacteria</taxon>
        <taxon>Pseudomonadati</taxon>
        <taxon>Pseudomonadota</taxon>
        <taxon>Alphaproteobacteria</taxon>
        <taxon>Hyphomicrobiales</taxon>
        <taxon>Nitrobacteraceae</taxon>
        <taxon>Bradyrhizobium</taxon>
    </lineage>
</organism>
<evidence type="ECO:0000256" key="4">
    <source>
        <dbReference type="ARBA" id="ARBA00023136"/>
    </source>
</evidence>
<evidence type="ECO:0000256" key="2">
    <source>
        <dbReference type="ARBA" id="ARBA00022692"/>
    </source>
</evidence>
<evidence type="ECO:0000259" key="6">
    <source>
        <dbReference type="PROSITE" id="PS50850"/>
    </source>
</evidence>
<dbReference type="PANTHER" id="PTHR11662">
    <property type="entry name" value="SOLUTE CARRIER FAMILY 17"/>
    <property type="match status" value="1"/>
</dbReference>
<gene>
    <name evidence="7" type="ORF">SAMN05443248_1546</name>
</gene>
<evidence type="ECO:0000256" key="3">
    <source>
        <dbReference type="ARBA" id="ARBA00022989"/>
    </source>
</evidence>
<dbReference type="InterPro" id="IPR020846">
    <property type="entry name" value="MFS_dom"/>
</dbReference>
<accession>A0A1M5JRW9</accession>
<dbReference type="PANTHER" id="PTHR11662:SF399">
    <property type="entry name" value="FI19708P1-RELATED"/>
    <property type="match status" value="1"/>
</dbReference>
<feature type="transmembrane region" description="Helical" evidence="5">
    <location>
        <begin position="20"/>
        <end position="38"/>
    </location>
</feature>
<name>A0A1M5JRW9_9BRAD</name>
<dbReference type="InterPro" id="IPR011701">
    <property type="entry name" value="MFS"/>
</dbReference>
<feature type="transmembrane region" description="Helical" evidence="5">
    <location>
        <begin position="181"/>
        <end position="199"/>
    </location>
</feature>
<dbReference type="Pfam" id="PF07690">
    <property type="entry name" value="MFS_1"/>
    <property type="match status" value="1"/>
</dbReference>
<dbReference type="InterPro" id="IPR036259">
    <property type="entry name" value="MFS_trans_sf"/>
</dbReference>
<dbReference type="PROSITE" id="PS50850">
    <property type="entry name" value="MFS"/>
    <property type="match status" value="1"/>
</dbReference>
<dbReference type="CDD" id="cd17319">
    <property type="entry name" value="MFS_ExuT_GudP_like"/>
    <property type="match status" value="1"/>
</dbReference>
<feature type="domain" description="Major facilitator superfamily (MFS) profile" evidence="6">
    <location>
        <begin position="28"/>
        <end position="425"/>
    </location>
</feature>
<keyword evidence="3 5" id="KW-1133">Transmembrane helix</keyword>
<feature type="transmembrane region" description="Helical" evidence="5">
    <location>
        <begin position="58"/>
        <end position="76"/>
    </location>
</feature>
<comment type="subcellular location">
    <subcellularLocation>
        <location evidence="1">Membrane</location>
        <topology evidence="1">Multi-pass membrane protein</topology>
    </subcellularLocation>
</comment>
<dbReference type="SUPFAM" id="SSF103473">
    <property type="entry name" value="MFS general substrate transporter"/>
    <property type="match status" value="1"/>
</dbReference>
<proteinExistence type="predicted"/>
<evidence type="ECO:0000256" key="1">
    <source>
        <dbReference type="ARBA" id="ARBA00004141"/>
    </source>
</evidence>
<reference evidence="7 8" key="1">
    <citation type="submission" date="2016-11" db="EMBL/GenBank/DDBJ databases">
        <authorList>
            <person name="Jaros S."/>
            <person name="Januszkiewicz K."/>
            <person name="Wedrychowicz H."/>
        </authorList>
    </citation>
    <scope>NUCLEOTIDE SEQUENCE [LARGE SCALE GENOMIC DNA]</scope>
    <source>
        <strain evidence="7 8">GAS138</strain>
    </source>
</reference>
<dbReference type="InterPro" id="IPR050382">
    <property type="entry name" value="MFS_Na/Anion_cotransporter"/>
</dbReference>
<evidence type="ECO:0000313" key="7">
    <source>
        <dbReference type="EMBL" id="SHG43306.1"/>
    </source>
</evidence>
<dbReference type="RefSeq" id="WP_079600714.1">
    <property type="nucleotide sequence ID" value="NZ_LT670817.1"/>
</dbReference>
<feature type="transmembrane region" description="Helical" evidence="5">
    <location>
        <begin position="337"/>
        <end position="359"/>
    </location>
</feature>
<dbReference type="GO" id="GO:0016020">
    <property type="term" value="C:membrane"/>
    <property type="evidence" value="ECO:0007669"/>
    <property type="project" value="UniProtKB-SubCell"/>
</dbReference>
<keyword evidence="2 5" id="KW-0812">Transmembrane</keyword>
<dbReference type="OrthoDB" id="9771451at2"/>
<sequence>MTTMNGAVPVRAFFREIRAIPGTVSGRVVILVALCYLLNMIDRNVVSVAAPEIQREFGLTNTQLGLAFSVFGFPYLLQAPVGWLCDKWGSRLGLTIFGSIWSLATILCGLSSSLAGLVGARALLGLGEAAPFPAMTRVIADWTPPTRRSFMQGLTHSFVSIGTTATPPLVAWLMGYVGWRGAFLMLGGISAVWVVVWAWRFRDDPRTHPEVTKEELAQLVFTRKVEAKAPWRRLIPAMLPPTLVYLCLSATFWTFWTWLPTYFARSYHLELKSSAIFTFGVLFAGVFGDISGGWLSDYLYRRTGSLRIGRNALIGTSLILAAACIGPVLFIREVNLAALALASGFFFIRAAVSPTWAVCTDIAPAWAGSAGGMLNTGSAVSSICAPLAFGFIADLTGNYSTPFSASLCLLLVGAAMCLVMRPDRQVQDVA</sequence>
<feature type="transmembrane region" description="Helical" evidence="5">
    <location>
        <begin position="399"/>
        <end position="420"/>
    </location>
</feature>
<evidence type="ECO:0000256" key="5">
    <source>
        <dbReference type="SAM" id="Phobius"/>
    </source>
</evidence>
<evidence type="ECO:0000313" key="8">
    <source>
        <dbReference type="Proteomes" id="UP000189796"/>
    </source>
</evidence>
<feature type="transmembrane region" description="Helical" evidence="5">
    <location>
        <begin position="96"/>
        <end position="118"/>
    </location>
</feature>
<dbReference type="AlphaFoldDB" id="A0A1M5JRW9"/>
<dbReference type="Gene3D" id="1.20.1250.20">
    <property type="entry name" value="MFS general substrate transporter like domains"/>
    <property type="match status" value="2"/>
</dbReference>
<keyword evidence="4 5" id="KW-0472">Membrane</keyword>
<feature type="transmembrane region" description="Helical" evidence="5">
    <location>
        <begin position="276"/>
        <end position="300"/>
    </location>
</feature>
<feature type="transmembrane region" description="Helical" evidence="5">
    <location>
        <begin position="371"/>
        <end position="393"/>
    </location>
</feature>
<feature type="transmembrane region" description="Helical" evidence="5">
    <location>
        <begin position="234"/>
        <end position="256"/>
    </location>
</feature>
<dbReference type="EMBL" id="LT670817">
    <property type="protein sequence ID" value="SHG43306.1"/>
    <property type="molecule type" value="Genomic_DNA"/>
</dbReference>
<dbReference type="Proteomes" id="UP000189796">
    <property type="component" value="Chromosome I"/>
</dbReference>
<dbReference type="GO" id="GO:0022857">
    <property type="term" value="F:transmembrane transporter activity"/>
    <property type="evidence" value="ECO:0007669"/>
    <property type="project" value="InterPro"/>
</dbReference>